<dbReference type="EMBL" id="JAKWBL010000001">
    <property type="protein sequence ID" value="MCH5596430.1"/>
    <property type="molecule type" value="Genomic_DNA"/>
</dbReference>
<organism evidence="6 7">
    <name type="scientific">Niabella ginsengisoli</name>
    <dbReference type="NCBI Taxonomy" id="522298"/>
    <lineage>
        <taxon>Bacteria</taxon>
        <taxon>Pseudomonadati</taxon>
        <taxon>Bacteroidota</taxon>
        <taxon>Chitinophagia</taxon>
        <taxon>Chitinophagales</taxon>
        <taxon>Chitinophagaceae</taxon>
        <taxon>Niabella</taxon>
    </lineage>
</organism>
<evidence type="ECO:0000259" key="5">
    <source>
        <dbReference type="PROSITE" id="PS50109"/>
    </source>
</evidence>
<keyword evidence="6" id="KW-0067">ATP-binding</keyword>
<dbReference type="SUPFAM" id="SSF47384">
    <property type="entry name" value="Homodimeric domain of signal transducing histidine kinase"/>
    <property type="match status" value="1"/>
</dbReference>
<dbReference type="Pfam" id="PF02518">
    <property type="entry name" value="HATPase_c"/>
    <property type="match status" value="1"/>
</dbReference>
<dbReference type="InterPro" id="IPR003594">
    <property type="entry name" value="HATPase_dom"/>
</dbReference>
<keyword evidence="4" id="KW-0812">Transmembrane</keyword>
<sequence length="344" mass="39807">MYTDTVTLEYDQNNFSIEFAALNFSSPEATRYKYLMKGIDQSWTYLNTNRKAYFTDLTNGTYEFIVQAESNIGGWAGKERRLFIKILPPFWKSNAAYAIYILMLGIVLYIAARLYRQQVERRNSRKLQLFEHEKEKEIYQAKIEFFTNITHEIQTPLTLIAGPIEWLLKKFGKEPGINKSLTIAEKNTRRLVDLTNQLLDFRKTEANQFSLNFVKTDIIEVVNDLITVFKEQAAINNIDLKTELPDNHFMAFVDREAFIKICTNMISNAVKYAAASVTVQIANVENSDAYFAITFINDGKAIPEEFRHQIFEPFVRVRGIINQGLESACPLPSRLQSYTMDRCN</sequence>
<dbReference type="Gene3D" id="2.60.40.10">
    <property type="entry name" value="Immunoglobulins"/>
    <property type="match status" value="1"/>
</dbReference>
<evidence type="ECO:0000313" key="7">
    <source>
        <dbReference type="Proteomes" id="UP001202248"/>
    </source>
</evidence>
<comment type="caution">
    <text evidence="6">The sequence shown here is derived from an EMBL/GenBank/DDBJ whole genome shotgun (WGS) entry which is preliminary data.</text>
</comment>
<keyword evidence="4" id="KW-1133">Transmembrane helix</keyword>
<dbReference type="SUPFAM" id="SSF55874">
    <property type="entry name" value="ATPase domain of HSP90 chaperone/DNA topoisomerase II/histidine kinase"/>
    <property type="match status" value="1"/>
</dbReference>
<dbReference type="InterPro" id="IPR011123">
    <property type="entry name" value="Y_Y_Y"/>
</dbReference>
<dbReference type="InterPro" id="IPR013783">
    <property type="entry name" value="Ig-like_fold"/>
</dbReference>
<dbReference type="RefSeq" id="WP_240825167.1">
    <property type="nucleotide sequence ID" value="NZ_JAKWBL010000001.1"/>
</dbReference>
<dbReference type="InterPro" id="IPR036890">
    <property type="entry name" value="HATPase_C_sf"/>
</dbReference>
<keyword evidence="4" id="KW-0472">Membrane</keyword>
<dbReference type="PROSITE" id="PS50109">
    <property type="entry name" value="HIS_KIN"/>
    <property type="match status" value="1"/>
</dbReference>
<dbReference type="Gene3D" id="1.10.287.130">
    <property type="match status" value="1"/>
</dbReference>
<keyword evidence="3" id="KW-0597">Phosphoprotein</keyword>
<evidence type="ECO:0000256" key="4">
    <source>
        <dbReference type="SAM" id="Phobius"/>
    </source>
</evidence>
<feature type="transmembrane region" description="Helical" evidence="4">
    <location>
        <begin position="95"/>
        <end position="115"/>
    </location>
</feature>
<reference evidence="6 7" key="1">
    <citation type="submission" date="2022-02" db="EMBL/GenBank/DDBJ databases">
        <authorList>
            <person name="Min J."/>
        </authorList>
    </citation>
    <scope>NUCLEOTIDE SEQUENCE [LARGE SCALE GENOMIC DNA]</scope>
    <source>
        <strain evidence="6 7">GR10-1</strain>
    </source>
</reference>
<evidence type="ECO:0000256" key="1">
    <source>
        <dbReference type="ARBA" id="ARBA00000085"/>
    </source>
</evidence>
<accession>A0ABS9SDK7</accession>
<dbReference type="PANTHER" id="PTHR43547:SF2">
    <property type="entry name" value="HYBRID SIGNAL TRANSDUCTION HISTIDINE KINASE C"/>
    <property type="match status" value="1"/>
</dbReference>
<dbReference type="EC" id="2.7.13.3" evidence="2"/>
<protein>
    <recommendedName>
        <fullName evidence="2">histidine kinase</fullName>
        <ecNumber evidence="2">2.7.13.3</ecNumber>
    </recommendedName>
</protein>
<evidence type="ECO:0000313" key="6">
    <source>
        <dbReference type="EMBL" id="MCH5596430.1"/>
    </source>
</evidence>
<comment type="catalytic activity">
    <reaction evidence="1">
        <text>ATP + protein L-histidine = ADP + protein N-phospho-L-histidine.</text>
        <dbReference type="EC" id="2.7.13.3"/>
    </reaction>
</comment>
<dbReference type="GO" id="GO:0005524">
    <property type="term" value="F:ATP binding"/>
    <property type="evidence" value="ECO:0007669"/>
    <property type="project" value="UniProtKB-KW"/>
</dbReference>
<dbReference type="PANTHER" id="PTHR43547">
    <property type="entry name" value="TWO-COMPONENT HISTIDINE KINASE"/>
    <property type="match status" value="1"/>
</dbReference>
<evidence type="ECO:0000256" key="3">
    <source>
        <dbReference type="ARBA" id="ARBA00022553"/>
    </source>
</evidence>
<dbReference type="Proteomes" id="UP001202248">
    <property type="component" value="Unassembled WGS sequence"/>
</dbReference>
<dbReference type="InterPro" id="IPR003661">
    <property type="entry name" value="HisK_dim/P_dom"/>
</dbReference>
<feature type="domain" description="Histidine kinase" evidence="5">
    <location>
        <begin position="148"/>
        <end position="320"/>
    </location>
</feature>
<dbReference type="Pfam" id="PF07495">
    <property type="entry name" value="Y_Y_Y"/>
    <property type="match status" value="1"/>
</dbReference>
<gene>
    <name evidence="6" type="ORF">MKP09_00080</name>
</gene>
<keyword evidence="6" id="KW-0547">Nucleotide-binding</keyword>
<dbReference type="SMART" id="SM00388">
    <property type="entry name" value="HisKA"/>
    <property type="match status" value="1"/>
</dbReference>
<dbReference type="CDD" id="cd00082">
    <property type="entry name" value="HisKA"/>
    <property type="match status" value="1"/>
</dbReference>
<dbReference type="InterPro" id="IPR005467">
    <property type="entry name" value="His_kinase_dom"/>
</dbReference>
<proteinExistence type="predicted"/>
<dbReference type="Gene3D" id="3.30.565.10">
    <property type="entry name" value="Histidine kinase-like ATPase, C-terminal domain"/>
    <property type="match status" value="1"/>
</dbReference>
<keyword evidence="7" id="KW-1185">Reference proteome</keyword>
<name>A0ABS9SDK7_9BACT</name>
<dbReference type="InterPro" id="IPR036097">
    <property type="entry name" value="HisK_dim/P_sf"/>
</dbReference>
<evidence type="ECO:0000256" key="2">
    <source>
        <dbReference type="ARBA" id="ARBA00012438"/>
    </source>
</evidence>
<dbReference type="Pfam" id="PF00512">
    <property type="entry name" value="HisKA"/>
    <property type="match status" value="1"/>
</dbReference>